<keyword evidence="8" id="KW-0379">Hydroxylation</keyword>
<feature type="compositionally biased region" description="Basic and acidic residues" evidence="10">
    <location>
        <begin position="178"/>
        <end position="187"/>
    </location>
</feature>
<protein>
    <submittedName>
        <fullName evidence="14">Pulmonary surfactant-associated protein D</fullName>
    </submittedName>
</protein>
<evidence type="ECO:0000256" key="9">
    <source>
        <dbReference type="SAM" id="Coils"/>
    </source>
</evidence>
<evidence type="ECO:0000313" key="13">
    <source>
        <dbReference type="Proteomes" id="UP000504639"/>
    </source>
</evidence>
<dbReference type="GO" id="GO:0005771">
    <property type="term" value="C:multivesicular body"/>
    <property type="evidence" value="ECO:0007669"/>
    <property type="project" value="TreeGrafter"/>
</dbReference>
<keyword evidence="5" id="KW-0106">Calcium</keyword>
<dbReference type="SUPFAM" id="SSF56436">
    <property type="entry name" value="C-type lectin-like"/>
    <property type="match status" value="1"/>
</dbReference>
<feature type="chain" id="PRO_5026807255" evidence="11">
    <location>
        <begin position="30"/>
        <end position="347"/>
    </location>
</feature>
<keyword evidence="6" id="KW-0176">Collagen</keyword>
<dbReference type="PROSITE" id="PS50041">
    <property type="entry name" value="C_TYPE_LECTIN_2"/>
    <property type="match status" value="1"/>
</dbReference>
<evidence type="ECO:0000313" key="14">
    <source>
        <dbReference type="RefSeq" id="XP_032047032.1"/>
    </source>
</evidence>
<dbReference type="InterPro" id="IPR008160">
    <property type="entry name" value="Collagen"/>
</dbReference>
<dbReference type="AlphaFoldDB" id="A0A6J3DCG9"/>
<accession>A0A6J3DCG9</accession>
<evidence type="ECO:0000256" key="4">
    <source>
        <dbReference type="ARBA" id="ARBA00022734"/>
    </source>
</evidence>
<evidence type="ECO:0000256" key="5">
    <source>
        <dbReference type="ARBA" id="ARBA00022837"/>
    </source>
</evidence>
<dbReference type="PANTHER" id="PTHR24024:SF42">
    <property type="entry name" value="MANNOSE-BINDING PROTEIN"/>
    <property type="match status" value="1"/>
</dbReference>
<feature type="compositionally biased region" description="Basic and acidic residues" evidence="10">
    <location>
        <begin position="142"/>
        <end position="157"/>
    </location>
</feature>
<dbReference type="SMART" id="SM00034">
    <property type="entry name" value="CLECT"/>
    <property type="match status" value="1"/>
</dbReference>
<organism evidence="13 14">
    <name type="scientific">Aythya fuligula</name>
    <name type="common">Tufted duck</name>
    <name type="synonym">Anas fuligula</name>
    <dbReference type="NCBI Taxonomy" id="219594"/>
    <lineage>
        <taxon>Eukaryota</taxon>
        <taxon>Metazoa</taxon>
        <taxon>Chordata</taxon>
        <taxon>Craniata</taxon>
        <taxon>Vertebrata</taxon>
        <taxon>Euteleostomi</taxon>
        <taxon>Archelosauria</taxon>
        <taxon>Archosauria</taxon>
        <taxon>Dinosauria</taxon>
        <taxon>Saurischia</taxon>
        <taxon>Theropoda</taxon>
        <taxon>Coelurosauria</taxon>
        <taxon>Aves</taxon>
        <taxon>Neognathae</taxon>
        <taxon>Galloanserae</taxon>
        <taxon>Anseriformes</taxon>
        <taxon>Anatidae</taxon>
        <taxon>Aythyinae</taxon>
        <taxon>Aythya</taxon>
    </lineage>
</organism>
<evidence type="ECO:0000256" key="11">
    <source>
        <dbReference type="SAM" id="SignalP"/>
    </source>
</evidence>
<evidence type="ECO:0000256" key="2">
    <source>
        <dbReference type="ARBA" id="ARBA00011267"/>
    </source>
</evidence>
<feature type="region of interest" description="Disordered" evidence="10">
    <location>
        <begin position="137"/>
        <end position="191"/>
    </location>
</feature>
<evidence type="ECO:0000256" key="7">
    <source>
        <dbReference type="ARBA" id="ARBA00023157"/>
    </source>
</evidence>
<comment type="subunit">
    <text evidence="2">Oligomeric complex of 4 set of homotrimers.</text>
</comment>
<dbReference type="CTD" id="6441"/>
<dbReference type="InterPro" id="IPR051077">
    <property type="entry name" value="Ca-dependent_lectin"/>
</dbReference>
<dbReference type="GO" id="GO:0005581">
    <property type="term" value="C:collagen trimer"/>
    <property type="evidence" value="ECO:0007669"/>
    <property type="project" value="UniProtKB-KW"/>
</dbReference>
<dbReference type="InterPro" id="IPR001304">
    <property type="entry name" value="C-type_lectin-like"/>
</dbReference>
<dbReference type="InterPro" id="IPR016187">
    <property type="entry name" value="CTDL_fold"/>
</dbReference>
<keyword evidence="9" id="KW-0175">Coiled coil</keyword>
<keyword evidence="3 11" id="KW-0732">Signal</keyword>
<proteinExistence type="inferred from homology"/>
<dbReference type="FunCoup" id="A0A6J3DCG9">
    <property type="interactions" value="43"/>
</dbReference>
<dbReference type="InterPro" id="IPR016186">
    <property type="entry name" value="C-type_lectin-like/link_sf"/>
</dbReference>
<reference evidence="14" key="1">
    <citation type="submission" date="2025-08" db="UniProtKB">
        <authorList>
            <consortium name="RefSeq"/>
        </authorList>
    </citation>
    <scope>IDENTIFICATION</scope>
    <source>
        <tissue evidence="14">Lung</tissue>
    </source>
</reference>
<evidence type="ECO:0000256" key="1">
    <source>
        <dbReference type="ARBA" id="ARBA00007899"/>
    </source>
</evidence>
<evidence type="ECO:0000256" key="6">
    <source>
        <dbReference type="ARBA" id="ARBA00023119"/>
    </source>
</evidence>
<keyword evidence="4" id="KW-0430">Lectin</keyword>
<evidence type="ECO:0000256" key="10">
    <source>
        <dbReference type="SAM" id="MobiDB-lite"/>
    </source>
</evidence>
<evidence type="ECO:0000256" key="8">
    <source>
        <dbReference type="ARBA" id="ARBA00023278"/>
    </source>
</evidence>
<feature type="coiled-coil region" evidence="9">
    <location>
        <begin position="195"/>
        <end position="229"/>
    </location>
</feature>
<dbReference type="InterPro" id="IPR015097">
    <property type="entry name" value="Surfac_D-trimer"/>
</dbReference>
<evidence type="ECO:0000259" key="12">
    <source>
        <dbReference type="PROSITE" id="PS50041"/>
    </source>
</evidence>
<dbReference type="GO" id="GO:0030246">
    <property type="term" value="F:carbohydrate binding"/>
    <property type="evidence" value="ECO:0007669"/>
    <property type="project" value="UniProtKB-KW"/>
</dbReference>
<dbReference type="InterPro" id="IPR018378">
    <property type="entry name" value="C-type_lectin_CS"/>
</dbReference>
<dbReference type="PROSITE" id="PS00615">
    <property type="entry name" value="C_TYPE_LECTIN_1"/>
    <property type="match status" value="1"/>
</dbReference>
<keyword evidence="13" id="KW-1185">Reference proteome</keyword>
<feature type="domain" description="C-type lectin" evidence="12">
    <location>
        <begin position="231"/>
        <end position="341"/>
    </location>
</feature>
<dbReference type="Pfam" id="PF09006">
    <property type="entry name" value="Surfac_D-trimer"/>
    <property type="match status" value="1"/>
</dbReference>
<sequence>MAGSPADSGPGHPGAALLILTLMVDLLSPNGPRLQGDNVNLGCQVLTANGYHIQVPSHNSKGVFSNSSLLHSVTLAVRKANRVIRVSLCTDQVKVLPFSALVLWISLMMVMSSVNIDKPEENRYSCPVIQCSAPAVNGLPGRDGRDGPKGEKGDPGEGLRGLQGFPGKAGPPGMKGDVGPRGEKGQKGEQGIVASDGLQRQVTALETKLKVLEDELNRYKNALILKNIRSIGKKMFVSTGNQDTFENGKSLCARAGSTLASPRNDAENTALKDLVRPARQAHIGISDAQTEGRFVYLSGGAVTYSKWNTGEPNNLRNEDCVVMYESGKWNDVDCSDTQALIICEFSS</sequence>
<keyword evidence="7" id="KW-1015">Disulfide bond</keyword>
<comment type="similarity">
    <text evidence="1">Belongs to the SFTPD family.</text>
</comment>
<dbReference type="GeneID" id="116491281"/>
<dbReference type="GO" id="GO:0005615">
    <property type="term" value="C:extracellular space"/>
    <property type="evidence" value="ECO:0007669"/>
    <property type="project" value="TreeGrafter"/>
</dbReference>
<dbReference type="KEGG" id="aful:116491281"/>
<feature type="signal peptide" evidence="11">
    <location>
        <begin position="1"/>
        <end position="29"/>
    </location>
</feature>
<dbReference type="Pfam" id="PF00059">
    <property type="entry name" value="Lectin_C"/>
    <property type="match status" value="1"/>
</dbReference>
<gene>
    <name evidence="14" type="primary">SFTPD</name>
</gene>
<dbReference type="InParanoid" id="A0A6J3DCG9"/>
<dbReference type="Gene3D" id="3.10.100.10">
    <property type="entry name" value="Mannose-Binding Protein A, subunit A"/>
    <property type="match status" value="1"/>
</dbReference>
<dbReference type="PANTHER" id="PTHR24024">
    <property type="entry name" value="PULMONARY SURFACTANT-ASSOCIATED PROTEIN A"/>
    <property type="match status" value="1"/>
</dbReference>
<name>A0A6J3DCG9_AYTFU</name>
<dbReference type="Pfam" id="PF01391">
    <property type="entry name" value="Collagen"/>
    <property type="match status" value="1"/>
</dbReference>
<evidence type="ECO:0000256" key="3">
    <source>
        <dbReference type="ARBA" id="ARBA00022729"/>
    </source>
</evidence>
<dbReference type="Proteomes" id="UP000504639">
    <property type="component" value="Chromosome 7"/>
</dbReference>
<dbReference type="RefSeq" id="XP_032047032.1">
    <property type="nucleotide sequence ID" value="XM_032191141.1"/>
</dbReference>